<evidence type="ECO:0000313" key="2">
    <source>
        <dbReference type="EMBL" id="MBW31470.1"/>
    </source>
</evidence>
<proteinExistence type="predicted"/>
<feature type="signal peptide" evidence="1">
    <location>
        <begin position="1"/>
        <end position="18"/>
    </location>
</feature>
<organism evidence="2">
    <name type="scientific">Anopheles braziliensis</name>
    <dbReference type="NCBI Taxonomy" id="58242"/>
    <lineage>
        <taxon>Eukaryota</taxon>
        <taxon>Metazoa</taxon>
        <taxon>Ecdysozoa</taxon>
        <taxon>Arthropoda</taxon>
        <taxon>Hexapoda</taxon>
        <taxon>Insecta</taxon>
        <taxon>Pterygota</taxon>
        <taxon>Neoptera</taxon>
        <taxon>Endopterygota</taxon>
        <taxon>Diptera</taxon>
        <taxon>Nematocera</taxon>
        <taxon>Culicoidea</taxon>
        <taxon>Culicidae</taxon>
        <taxon>Anophelinae</taxon>
        <taxon>Anopheles</taxon>
    </lineage>
</organism>
<protein>
    <submittedName>
        <fullName evidence="2">Putative secreted peptide</fullName>
    </submittedName>
</protein>
<name>A0A2M3ZSP5_9DIPT</name>
<evidence type="ECO:0000256" key="1">
    <source>
        <dbReference type="SAM" id="SignalP"/>
    </source>
</evidence>
<feature type="chain" id="PRO_5014662976" evidence="1">
    <location>
        <begin position="19"/>
        <end position="83"/>
    </location>
</feature>
<keyword evidence="1" id="KW-0732">Signal</keyword>
<sequence length="83" mass="9262">MRILVVVVLLECFQRLPCTPLTRGIVQCSLFIRLPNASRFTARHILSLGCSAVRFLPNDDRLCEGCYRISGALFRPPSRGVGN</sequence>
<accession>A0A2M3ZSP5</accession>
<reference evidence="2" key="1">
    <citation type="submission" date="2018-01" db="EMBL/GenBank/DDBJ databases">
        <title>An insight into the sialome of Amazonian anophelines.</title>
        <authorList>
            <person name="Ribeiro J.M."/>
            <person name="Scarpassa V."/>
            <person name="Calvo E."/>
        </authorList>
    </citation>
    <scope>NUCLEOTIDE SEQUENCE</scope>
    <source>
        <tissue evidence="2">Salivary glands</tissue>
    </source>
</reference>
<dbReference type="EMBL" id="GGFM01010719">
    <property type="protein sequence ID" value="MBW31470.1"/>
    <property type="molecule type" value="Transcribed_RNA"/>
</dbReference>
<dbReference type="AlphaFoldDB" id="A0A2M3ZSP5"/>